<feature type="compositionally biased region" description="Basic and acidic residues" evidence="1">
    <location>
        <begin position="40"/>
        <end position="69"/>
    </location>
</feature>
<dbReference type="EMBL" id="NMUH01000342">
    <property type="protein sequence ID" value="MQL77284.1"/>
    <property type="molecule type" value="Genomic_DNA"/>
</dbReference>
<feature type="region of interest" description="Disordered" evidence="1">
    <location>
        <begin position="23"/>
        <end position="83"/>
    </location>
</feature>
<organism evidence="2 3">
    <name type="scientific">Colocasia esculenta</name>
    <name type="common">Wild taro</name>
    <name type="synonym">Arum esculentum</name>
    <dbReference type="NCBI Taxonomy" id="4460"/>
    <lineage>
        <taxon>Eukaryota</taxon>
        <taxon>Viridiplantae</taxon>
        <taxon>Streptophyta</taxon>
        <taxon>Embryophyta</taxon>
        <taxon>Tracheophyta</taxon>
        <taxon>Spermatophyta</taxon>
        <taxon>Magnoliopsida</taxon>
        <taxon>Liliopsida</taxon>
        <taxon>Araceae</taxon>
        <taxon>Aroideae</taxon>
        <taxon>Colocasieae</taxon>
        <taxon>Colocasia</taxon>
    </lineage>
</organism>
<gene>
    <name evidence="2" type="ORF">Taro_009690</name>
</gene>
<feature type="compositionally biased region" description="Basic and acidic residues" evidence="1">
    <location>
        <begin position="168"/>
        <end position="180"/>
    </location>
</feature>
<name>A0A843U6D8_COLES</name>
<evidence type="ECO:0000256" key="1">
    <source>
        <dbReference type="SAM" id="MobiDB-lite"/>
    </source>
</evidence>
<proteinExistence type="predicted"/>
<protein>
    <submittedName>
        <fullName evidence="2">Uncharacterized protein</fullName>
    </submittedName>
</protein>
<feature type="region of interest" description="Disordered" evidence="1">
    <location>
        <begin position="146"/>
        <end position="209"/>
    </location>
</feature>
<keyword evidence="3" id="KW-1185">Reference proteome</keyword>
<dbReference type="Proteomes" id="UP000652761">
    <property type="component" value="Unassembled WGS sequence"/>
</dbReference>
<accession>A0A843U6D8</accession>
<comment type="caution">
    <text evidence="2">The sequence shown here is derived from an EMBL/GenBank/DDBJ whole genome shotgun (WGS) entry which is preliminary data.</text>
</comment>
<feature type="compositionally biased region" description="Low complexity" evidence="1">
    <location>
        <begin position="23"/>
        <end position="36"/>
    </location>
</feature>
<evidence type="ECO:0000313" key="2">
    <source>
        <dbReference type="EMBL" id="MQL77284.1"/>
    </source>
</evidence>
<dbReference type="AlphaFoldDB" id="A0A843U6D8"/>
<reference evidence="2" key="1">
    <citation type="submission" date="2017-07" db="EMBL/GenBank/DDBJ databases">
        <title>Taro Niue Genome Assembly and Annotation.</title>
        <authorList>
            <person name="Atibalentja N."/>
            <person name="Keating K."/>
            <person name="Fields C.J."/>
        </authorList>
    </citation>
    <scope>NUCLEOTIDE SEQUENCE</scope>
    <source>
        <strain evidence="2">Niue_2</strain>
        <tissue evidence="2">Leaf</tissue>
    </source>
</reference>
<evidence type="ECO:0000313" key="3">
    <source>
        <dbReference type="Proteomes" id="UP000652761"/>
    </source>
</evidence>
<sequence length="209" mass="23012">MQDRVIAQREAEQLELERVRRAVGAGASSSRAVEGSQSDLEDRLAAAVRRAEEARTELAERERELRTTTDRTSQLQGQVDAATGERDRLRIRIEAAELLVAEMTWELATLRVQGSFADQMEMARLRTEVTAQQIRIDELQGLVTTLGQAARSRSRTDVSGASGSSSRRRNEEEERRRHGEASAQSGTGGGEMPPPPKRQEGSRESGGGQ</sequence>